<dbReference type="InterPro" id="IPR039656">
    <property type="entry name" value="SYNRG"/>
</dbReference>
<dbReference type="PROSITE" id="PS50031">
    <property type="entry name" value="EH"/>
    <property type="match status" value="1"/>
</dbReference>
<evidence type="ECO:0000256" key="1">
    <source>
        <dbReference type="SAM" id="MobiDB-lite"/>
    </source>
</evidence>
<feature type="compositionally biased region" description="Acidic residues" evidence="1">
    <location>
        <begin position="250"/>
        <end position="261"/>
    </location>
</feature>
<feature type="domain" description="EH" evidence="2">
    <location>
        <begin position="15"/>
        <end position="116"/>
    </location>
</feature>
<proteinExistence type="predicted"/>
<dbReference type="SUPFAM" id="SSF47473">
    <property type="entry name" value="EF-hand"/>
    <property type="match status" value="1"/>
</dbReference>
<protein>
    <recommendedName>
        <fullName evidence="2">EH domain-containing protein</fullName>
    </recommendedName>
</protein>
<keyword evidence="4" id="KW-1185">Reference proteome</keyword>
<dbReference type="InterPro" id="IPR000261">
    <property type="entry name" value="EH_dom"/>
</dbReference>
<dbReference type="InterPro" id="IPR011992">
    <property type="entry name" value="EF-hand-dom_pair"/>
</dbReference>
<evidence type="ECO:0000313" key="4">
    <source>
        <dbReference type="Proteomes" id="UP000194236"/>
    </source>
</evidence>
<evidence type="ECO:0000259" key="2">
    <source>
        <dbReference type="PROSITE" id="PS50031"/>
    </source>
</evidence>
<dbReference type="Pfam" id="PF12763">
    <property type="entry name" value="EH"/>
    <property type="match status" value="1"/>
</dbReference>
<feature type="region of interest" description="Disordered" evidence="1">
    <location>
        <begin position="200"/>
        <end position="219"/>
    </location>
</feature>
<dbReference type="Proteomes" id="UP000194236">
    <property type="component" value="Unassembled WGS sequence"/>
</dbReference>
<dbReference type="Gene3D" id="1.10.238.10">
    <property type="entry name" value="EF-hand"/>
    <property type="match status" value="1"/>
</dbReference>
<feature type="compositionally biased region" description="Low complexity" evidence="1">
    <location>
        <begin position="200"/>
        <end position="211"/>
    </location>
</feature>
<gene>
    <name evidence="3" type="ORF">BLA29_002532</name>
</gene>
<evidence type="ECO:0000313" key="3">
    <source>
        <dbReference type="EMBL" id="OTF81433.1"/>
    </source>
</evidence>
<dbReference type="PANTHER" id="PTHR15463:SF2">
    <property type="entry name" value="SYNERGIN GAMMA"/>
    <property type="match status" value="1"/>
</dbReference>
<dbReference type="Pfam" id="PF25999">
    <property type="entry name" value="SYNRG_C"/>
    <property type="match status" value="1"/>
</dbReference>
<organism evidence="3 4">
    <name type="scientific">Euroglyphus maynei</name>
    <name type="common">Mayne's house dust mite</name>
    <dbReference type="NCBI Taxonomy" id="6958"/>
    <lineage>
        <taxon>Eukaryota</taxon>
        <taxon>Metazoa</taxon>
        <taxon>Ecdysozoa</taxon>
        <taxon>Arthropoda</taxon>
        <taxon>Chelicerata</taxon>
        <taxon>Arachnida</taxon>
        <taxon>Acari</taxon>
        <taxon>Acariformes</taxon>
        <taxon>Sarcoptiformes</taxon>
        <taxon>Astigmata</taxon>
        <taxon>Psoroptidia</taxon>
        <taxon>Analgoidea</taxon>
        <taxon>Pyroglyphidae</taxon>
        <taxon>Pyroglyphinae</taxon>
        <taxon>Euroglyphus</taxon>
    </lineage>
</organism>
<comment type="caution">
    <text evidence="3">The sequence shown here is derived from an EMBL/GenBank/DDBJ whole genome shotgun (WGS) entry which is preliminary data.</text>
</comment>
<dbReference type="GO" id="GO:0030130">
    <property type="term" value="C:clathrin coat of trans-Golgi network vesicle"/>
    <property type="evidence" value="ECO:0007669"/>
    <property type="project" value="TreeGrafter"/>
</dbReference>
<name>A0A1Y3BNQ8_EURMA</name>
<reference evidence="3 4" key="1">
    <citation type="submission" date="2017-03" db="EMBL/GenBank/DDBJ databases">
        <title>Genome Survey of Euroglyphus maynei.</title>
        <authorList>
            <person name="Arlian L.G."/>
            <person name="Morgan M.S."/>
            <person name="Rider S.D."/>
        </authorList>
    </citation>
    <scope>NUCLEOTIDE SEQUENCE [LARGE SCALE GENOMIC DNA]</scope>
    <source>
        <strain evidence="3">Arlian Lab</strain>
        <tissue evidence="3">Whole body</tissue>
    </source>
</reference>
<dbReference type="AlphaFoldDB" id="A0A1Y3BNQ8"/>
<feature type="region of interest" description="Disordered" evidence="1">
    <location>
        <begin position="229"/>
        <end position="265"/>
    </location>
</feature>
<accession>A0A1Y3BNQ8</accession>
<dbReference type="EMBL" id="MUJZ01013625">
    <property type="protein sequence ID" value="OTF81433.1"/>
    <property type="molecule type" value="Genomic_DNA"/>
</dbReference>
<dbReference type="InterPro" id="IPR059024">
    <property type="entry name" value="SYNRG_C"/>
</dbReference>
<sequence>MYQRYTFHEIITGNNRNEIPEIYLKIWQSVQCNVVVGDGDAEFCDRDRLYQILITSNLSNDILAKLWSFVNRTKPGELTRNELFVLLALVSLVQQNVTNPLQELYSIQTIPVPRFSGLSSSMAITEPIKPDENKFSESSYGENEFCEFKSAPTTTTTTIDDKQENEIISNIFVEPQQDSTINPTDSIITDEDLLFELSTTTSQEQTQLTNNNEDDDDFGDFIQTKIFNVNDPTDKDFDDQEDFSAYPDVQPDEQEEEEKESNDDKYSFFRKFQNELSVQEEFGDFHSQTIEQQKCSNNDDNINTETMFKPDGKNRINEKILTAIKQVMHKTFNVLAVYKIAERIKSTIKHDDDDKCRTLVDEIDRNWNSIHNLMKKASIILNDDNDSKEFQQNEEGGDDEKCWICSTRIIFPNENDNEQDETITNDSLRMAVDDGGGNDIQYHLTCANFWLNFVNTTLPHFQT</sequence>
<dbReference type="OrthoDB" id="524326at2759"/>
<dbReference type="PANTHER" id="PTHR15463">
    <property type="entry name" value="AP1 GAMMA SUBUNIT BINDING PROTEIN 1"/>
    <property type="match status" value="1"/>
</dbReference>